<feature type="transmembrane region" description="Helical" evidence="8">
    <location>
        <begin position="151"/>
        <end position="169"/>
    </location>
</feature>
<evidence type="ECO:0000256" key="3">
    <source>
        <dbReference type="ARBA" id="ARBA00022475"/>
    </source>
</evidence>
<feature type="transmembrane region" description="Helical" evidence="8">
    <location>
        <begin position="413"/>
        <end position="435"/>
    </location>
</feature>
<dbReference type="Gene3D" id="1.20.1720.10">
    <property type="entry name" value="Multidrug resistance protein D"/>
    <property type="match status" value="1"/>
</dbReference>
<accession>A0ABP9X1L9</accession>
<evidence type="ECO:0000256" key="5">
    <source>
        <dbReference type="ARBA" id="ARBA00022989"/>
    </source>
</evidence>
<dbReference type="EMBL" id="BAABRU010000008">
    <property type="protein sequence ID" value="GAA5528733.1"/>
    <property type="molecule type" value="Genomic_DNA"/>
</dbReference>
<keyword evidence="11" id="KW-1185">Reference proteome</keyword>
<feature type="transmembrane region" description="Helical" evidence="8">
    <location>
        <begin position="288"/>
        <end position="311"/>
    </location>
</feature>
<evidence type="ECO:0000256" key="7">
    <source>
        <dbReference type="SAM" id="MobiDB-lite"/>
    </source>
</evidence>
<dbReference type="PROSITE" id="PS50850">
    <property type="entry name" value="MFS"/>
    <property type="match status" value="1"/>
</dbReference>
<evidence type="ECO:0000313" key="10">
    <source>
        <dbReference type="EMBL" id="GAA5528733.1"/>
    </source>
</evidence>
<dbReference type="PANTHER" id="PTHR23501:SF197">
    <property type="entry name" value="COMD"/>
    <property type="match status" value="1"/>
</dbReference>
<feature type="transmembrane region" description="Helical" evidence="8">
    <location>
        <begin position="93"/>
        <end position="112"/>
    </location>
</feature>
<dbReference type="RefSeq" id="WP_345722347.1">
    <property type="nucleotide sequence ID" value="NZ_BAABRU010000008.1"/>
</dbReference>
<feature type="transmembrane region" description="Helical" evidence="8">
    <location>
        <begin position="352"/>
        <end position="369"/>
    </location>
</feature>
<feature type="transmembrane region" description="Helical" evidence="8">
    <location>
        <begin position="508"/>
        <end position="530"/>
    </location>
</feature>
<sequence length="561" mass="60065">METAIKQAASAAVEFEQPRYTKRETLLTMLSVLLVMLLASLDQTIVGTAMPKVITELHGFDRYTWVTTAYLLASTVMVPIYGKLSDMFGRKPLFIFGLIVFLIGSGLCGAAQSMNQLIIFRGLQGLGAAALMPIALAIVGDLFTPRERARWQGITGGVFGISAILGPTAGGWLTEHVSWRWIFYVNLPLGIIALLTLVFLMPTLGRKAQRVKIDYIGSILLVAGTVPLLLGFTWAGSQYAWLSAQVLSMFGLSIVFLGAFIGFEAWLEHNNGQPIIEPSLFKNSIFRISVLITIISNMALFGNIFFLPLFVQGVIGTSITNSGLIMTPLMLTAIICSVVAGQIVAATGKYKIIAIVGMAISVLGGFMLLQLDINSTNTSVAIDMVVLGLGMGAGMSLYTLITQNALPNKIGQATSALTFFRSIGSTIALAAMGSVMNSAYLPAFKAAIPAEVAQNVPAERLAAFNNPQILLSPETQSLIQAQFAQGGQQGEALYNTLLGAVKYGLVDGIHHVFIFSFGITLLGFVVVFFLKEIELRGGRKKAEAQIEQTGETGTAGMAAFH</sequence>
<dbReference type="Pfam" id="PF07690">
    <property type="entry name" value="MFS_1"/>
    <property type="match status" value="1"/>
</dbReference>
<evidence type="ECO:0000256" key="6">
    <source>
        <dbReference type="ARBA" id="ARBA00023136"/>
    </source>
</evidence>
<protein>
    <submittedName>
        <fullName evidence="10">Multidrug resistance protein 3</fullName>
    </submittedName>
</protein>
<proteinExistence type="predicted"/>
<dbReference type="InterPro" id="IPR036259">
    <property type="entry name" value="MFS_trans_sf"/>
</dbReference>
<comment type="subcellular location">
    <subcellularLocation>
        <location evidence="1">Cell membrane</location>
        <topology evidence="1">Multi-pass membrane protein</topology>
    </subcellularLocation>
</comment>
<evidence type="ECO:0000256" key="2">
    <source>
        <dbReference type="ARBA" id="ARBA00022448"/>
    </source>
</evidence>
<evidence type="ECO:0000256" key="4">
    <source>
        <dbReference type="ARBA" id="ARBA00022692"/>
    </source>
</evidence>
<keyword evidence="3" id="KW-1003">Cell membrane</keyword>
<feature type="transmembrane region" description="Helical" evidence="8">
    <location>
        <begin position="323"/>
        <end position="345"/>
    </location>
</feature>
<gene>
    <name evidence="10" type="primary">bmr3</name>
    <name evidence="10" type="ORF">Hgul01_02535</name>
</gene>
<dbReference type="InterPro" id="IPR011701">
    <property type="entry name" value="MFS"/>
</dbReference>
<feature type="domain" description="Major facilitator superfamily (MFS) profile" evidence="9">
    <location>
        <begin position="28"/>
        <end position="535"/>
    </location>
</feature>
<dbReference type="SUPFAM" id="SSF103473">
    <property type="entry name" value="MFS general substrate transporter"/>
    <property type="match status" value="1"/>
</dbReference>
<evidence type="ECO:0000256" key="8">
    <source>
        <dbReference type="SAM" id="Phobius"/>
    </source>
</evidence>
<dbReference type="NCBIfam" id="TIGR00711">
    <property type="entry name" value="efflux_EmrB"/>
    <property type="match status" value="1"/>
</dbReference>
<keyword evidence="2" id="KW-0813">Transport</keyword>
<evidence type="ECO:0000313" key="11">
    <source>
        <dbReference type="Proteomes" id="UP001428290"/>
    </source>
</evidence>
<reference evidence="10 11" key="1">
    <citation type="submission" date="2024-02" db="EMBL/GenBank/DDBJ databases">
        <title>Herpetosiphon gulosus NBRC 112829.</title>
        <authorList>
            <person name="Ichikawa N."/>
            <person name="Katano-Makiyama Y."/>
            <person name="Hidaka K."/>
        </authorList>
    </citation>
    <scope>NUCLEOTIDE SEQUENCE [LARGE SCALE GENOMIC DNA]</scope>
    <source>
        <strain evidence="10 11">NBRC 112829</strain>
    </source>
</reference>
<feature type="transmembrane region" description="Helical" evidence="8">
    <location>
        <begin position="118"/>
        <end position="139"/>
    </location>
</feature>
<feature type="transmembrane region" description="Helical" evidence="8">
    <location>
        <begin position="62"/>
        <end position="81"/>
    </location>
</feature>
<name>A0ABP9X1L9_9CHLR</name>
<evidence type="ECO:0000256" key="1">
    <source>
        <dbReference type="ARBA" id="ARBA00004651"/>
    </source>
</evidence>
<dbReference type="PANTHER" id="PTHR23501">
    <property type="entry name" value="MAJOR FACILITATOR SUPERFAMILY"/>
    <property type="match status" value="1"/>
</dbReference>
<dbReference type="CDD" id="cd17502">
    <property type="entry name" value="MFS_Azr1_MDR_like"/>
    <property type="match status" value="1"/>
</dbReference>
<evidence type="ECO:0000259" key="9">
    <source>
        <dbReference type="PROSITE" id="PS50850"/>
    </source>
</evidence>
<dbReference type="InterPro" id="IPR004638">
    <property type="entry name" value="EmrB-like"/>
</dbReference>
<dbReference type="Proteomes" id="UP001428290">
    <property type="component" value="Unassembled WGS sequence"/>
</dbReference>
<feature type="transmembrane region" description="Helical" evidence="8">
    <location>
        <begin position="181"/>
        <end position="201"/>
    </location>
</feature>
<comment type="caution">
    <text evidence="10">The sequence shown here is derived from an EMBL/GenBank/DDBJ whole genome shotgun (WGS) entry which is preliminary data.</text>
</comment>
<feature type="transmembrane region" description="Helical" evidence="8">
    <location>
        <begin position="26"/>
        <end position="50"/>
    </location>
</feature>
<organism evidence="10 11">
    <name type="scientific">Herpetosiphon gulosus</name>
    <dbReference type="NCBI Taxonomy" id="1973496"/>
    <lineage>
        <taxon>Bacteria</taxon>
        <taxon>Bacillati</taxon>
        <taxon>Chloroflexota</taxon>
        <taxon>Chloroflexia</taxon>
        <taxon>Herpetosiphonales</taxon>
        <taxon>Herpetosiphonaceae</taxon>
        <taxon>Herpetosiphon</taxon>
    </lineage>
</organism>
<keyword evidence="5 8" id="KW-1133">Transmembrane helix</keyword>
<keyword evidence="4 8" id="KW-0812">Transmembrane</keyword>
<dbReference type="Gene3D" id="1.20.1250.20">
    <property type="entry name" value="MFS general substrate transporter like domains"/>
    <property type="match status" value="1"/>
</dbReference>
<keyword evidence="6 8" id="KW-0472">Membrane</keyword>
<dbReference type="InterPro" id="IPR020846">
    <property type="entry name" value="MFS_dom"/>
</dbReference>
<feature type="transmembrane region" description="Helical" evidence="8">
    <location>
        <begin position="381"/>
        <end position="401"/>
    </location>
</feature>
<feature type="transmembrane region" description="Helical" evidence="8">
    <location>
        <begin position="213"/>
        <end position="234"/>
    </location>
</feature>
<feature type="transmembrane region" description="Helical" evidence="8">
    <location>
        <begin position="246"/>
        <end position="267"/>
    </location>
</feature>
<feature type="region of interest" description="Disordered" evidence="7">
    <location>
        <begin position="541"/>
        <end position="561"/>
    </location>
</feature>